<feature type="region of interest" description="Disordered" evidence="1">
    <location>
        <begin position="339"/>
        <end position="370"/>
    </location>
</feature>
<keyword evidence="3" id="KW-1185">Reference proteome</keyword>
<feature type="region of interest" description="Disordered" evidence="1">
    <location>
        <begin position="289"/>
        <end position="308"/>
    </location>
</feature>
<reference evidence="2 3" key="1">
    <citation type="journal article" date="2022" name="bioRxiv">
        <title>Genomics of Preaxostyla Flagellates Illuminates Evolutionary Transitions and the Path Towards Mitochondrial Loss.</title>
        <authorList>
            <person name="Novak L.V.F."/>
            <person name="Treitli S.C."/>
            <person name="Pyrih J."/>
            <person name="Halakuc P."/>
            <person name="Pipaliya S.V."/>
            <person name="Vacek V."/>
            <person name="Brzon O."/>
            <person name="Soukal P."/>
            <person name="Eme L."/>
            <person name="Dacks J.B."/>
            <person name="Karnkowska A."/>
            <person name="Elias M."/>
            <person name="Hampl V."/>
        </authorList>
    </citation>
    <scope>NUCLEOTIDE SEQUENCE [LARGE SCALE GENOMIC DNA]</scope>
    <source>
        <strain evidence="2">NAU3</strain>
        <tissue evidence="2">Gut</tissue>
    </source>
</reference>
<feature type="compositionally biased region" description="Polar residues" evidence="1">
    <location>
        <begin position="508"/>
        <end position="523"/>
    </location>
</feature>
<feature type="compositionally biased region" description="Polar residues" evidence="1">
    <location>
        <begin position="483"/>
        <end position="495"/>
    </location>
</feature>
<dbReference type="Proteomes" id="UP001281761">
    <property type="component" value="Unassembled WGS sequence"/>
</dbReference>
<evidence type="ECO:0000256" key="1">
    <source>
        <dbReference type="SAM" id="MobiDB-lite"/>
    </source>
</evidence>
<feature type="compositionally biased region" description="Low complexity" evidence="1">
    <location>
        <begin position="289"/>
        <end position="298"/>
    </location>
</feature>
<protein>
    <submittedName>
        <fullName evidence="2">Uncharacterized protein</fullName>
    </submittedName>
</protein>
<evidence type="ECO:0000313" key="3">
    <source>
        <dbReference type="Proteomes" id="UP001281761"/>
    </source>
</evidence>
<accession>A0ABQ9XM15</accession>
<feature type="compositionally biased region" description="Low complexity" evidence="1">
    <location>
        <begin position="465"/>
        <end position="477"/>
    </location>
</feature>
<gene>
    <name evidence="2" type="ORF">BLNAU_11586</name>
</gene>
<organism evidence="2 3">
    <name type="scientific">Blattamonas nauphoetae</name>
    <dbReference type="NCBI Taxonomy" id="2049346"/>
    <lineage>
        <taxon>Eukaryota</taxon>
        <taxon>Metamonada</taxon>
        <taxon>Preaxostyla</taxon>
        <taxon>Oxymonadida</taxon>
        <taxon>Blattamonas</taxon>
    </lineage>
</organism>
<feature type="region of interest" description="Disordered" evidence="1">
    <location>
        <begin position="1"/>
        <end position="44"/>
    </location>
</feature>
<name>A0ABQ9XM15_9EUKA</name>
<dbReference type="EMBL" id="JARBJD010000091">
    <property type="protein sequence ID" value="KAK2953452.1"/>
    <property type="molecule type" value="Genomic_DNA"/>
</dbReference>
<feature type="region of interest" description="Disordered" evidence="1">
    <location>
        <begin position="139"/>
        <end position="174"/>
    </location>
</feature>
<feature type="compositionally biased region" description="Polar residues" evidence="1">
    <location>
        <begin position="339"/>
        <end position="357"/>
    </location>
</feature>
<sequence length="577" mass="64405">MGSTKSLAKCEEETEVLDQYSGESDDSGTESSTEGKTSSKQENEASIIGKNKFNPTAIIAHQSLPHPLKFSGDHLVDAFDTKRVEVSRTQTNLPLYSFSAEHIKIKQKYDALITKWETAETSDLNLDGMRERIRTAENWDLNPDDPNRLSRQRTMTARRVARSEERPRPSTAKAYPTLFDDKSIMLRGSFRNRNSLFPGREIETQIAHAQLENVSKQQMNRTHRAQQQPEEELSIPGQTAFPGRPWTRDMPRLSMFAGGERRKDGLEQEKDSLDSSSVLELGSFVTITTPTPQPVIQPSGSANQQDSPQLNLSQSVVILEPQSTDQTEMMDVSRMETFLSQTPPQTPGNVVLSSPLKSTEESYDDYERESEPLSVKTLSLQTSPCRPAPSPNLSQDIQKEEVIEATIIPTSVDSPEEPRTPNLVTSTDPLFIPPIIFPPQILTPRPSPETSSTQHNTSDLSVAVSPTTRSPRTGSPPVHLQRPATSSQRVKTPSSIKHVHIVKRHLQSDPQSNRTTPNFSQRRSSTRELVGLNTPRSLKTDSRNYPAHILIFPQKTKRVDPLPVRNSFLLVRGGKAP</sequence>
<feature type="compositionally biased region" description="Polar residues" evidence="1">
    <location>
        <begin position="299"/>
        <end position="308"/>
    </location>
</feature>
<feature type="region of interest" description="Disordered" evidence="1">
    <location>
        <begin position="408"/>
        <end position="527"/>
    </location>
</feature>
<evidence type="ECO:0000313" key="2">
    <source>
        <dbReference type="EMBL" id="KAK2953452.1"/>
    </source>
</evidence>
<feature type="compositionally biased region" description="Polar residues" evidence="1">
    <location>
        <begin position="448"/>
        <end position="460"/>
    </location>
</feature>
<feature type="region of interest" description="Disordered" evidence="1">
    <location>
        <begin position="226"/>
        <end position="250"/>
    </location>
</feature>
<comment type="caution">
    <text evidence="2">The sequence shown here is derived from an EMBL/GenBank/DDBJ whole genome shotgun (WGS) entry which is preliminary data.</text>
</comment>
<proteinExistence type="predicted"/>